<evidence type="ECO:0000313" key="3">
    <source>
        <dbReference type="Proteomes" id="UP000304382"/>
    </source>
</evidence>
<evidence type="ECO:0008006" key="4">
    <source>
        <dbReference type="Google" id="ProtNLM"/>
    </source>
</evidence>
<gene>
    <name evidence="2" type="ORF">Harman_05210</name>
</gene>
<protein>
    <recommendedName>
        <fullName evidence="4">DUF2071 domain-containing protein</fullName>
    </recommendedName>
</protein>
<evidence type="ECO:0000256" key="1">
    <source>
        <dbReference type="SAM" id="MobiDB-lite"/>
    </source>
</evidence>
<name>A0A4C2EDN3_9EURY</name>
<dbReference type="PANTHER" id="PTHR39186:SF1">
    <property type="entry name" value="DUF2071 DOMAIN-CONTAINING PROTEIN"/>
    <property type="match status" value="1"/>
</dbReference>
<dbReference type="Pfam" id="PF09844">
    <property type="entry name" value="DUF2071"/>
    <property type="match status" value="1"/>
</dbReference>
<evidence type="ECO:0000313" key="2">
    <source>
        <dbReference type="EMBL" id="GCF12586.1"/>
    </source>
</evidence>
<accession>A0A4C2EDN3</accession>
<sequence>MASCWLATEPHARQKPIWSLQTDMDLLTMTWQDVGFMHWPVEPEIVGATLPDGLAVDTYDGRAWLSVVPFQMADIRPRGSPIGRSFGELNLRTYVVADGTPGVYFYNLDADDRLSVTLARQLFQLSYYRASMQIRADGDSVEFQSRRTSSRAPPADFHATYGPTGPPETPEPDSLESFLVERYRFYAASDDGTVYYADIDHEPWPLQEGQADIETNGLFAASGFDRPDGDPLVHYCDEIPVTAGRLRRLRDAAPGH</sequence>
<comment type="caution">
    <text evidence="2">The sequence shown here is derived from an EMBL/GenBank/DDBJ whole genome shotgun (WGS) entry which is preliminary data.</text>
</comment>
<dbReference type="SUPFAM" id="SSF160104">
    <property type="entry name" value="Acetoacetate decarboxylase-like"/>
    <property type="match status" value="1"/>
</dbReference>
<dbReference type="Proteomes" id="UP000304382">
    <property type="component" value="Unassembled WGS sequence"/>
</dbReference>
<proteinExistence type="predicted"/>
<dbReference type="Gene3D" id="2.40.400.10">
    <property type="entry name" value="Acetoacetate decarboxylase-like"/>
    <property type="match status" value="1"/>
</dbReference>
<dbReference type="AlphaFoldDB" id="A0A4C2EDN3"/>
<dbReference type="InterPro" id="IPR023375">
    <property type="entry name" value="ADC_dom_sf"/>
</dbReference>
<keyword evidence="3" id="KW-1185">Reference proteome</keyword>
<dbReference type="InterPro" id="IPR018644">
    <property type="entry name" value="DUF2071"/>
</dbReference>
<dbReference type="PANTHER" id="PTHR39186">
    <property type="entry name" value="DUF2071 FAMILY PROTEIN"/>
    <property type="match status" value="1"/>
</dbReference>
<reference evidence="2 3" key="1">
    <citation type="submission" date="2019-02" db="EMBL/GenBank/DDBJ databases">
        <title>Haloarcula mannanilyticum sp. nov., a mannan degrading haloarchaeon isolated from commercial salt.</title>
        <authorList>
            <person name="Enomoto S."/>
            <person name="Shimane Y."/>
            <person name="Kamekura M."/>
            <person name="Ito T."/>
            <person name="Moriya O."/>
            <person name="Ihara K."/>
            <person name="Takahashi-Ando N."/>
            <person name="Fukushima Y."/>
            <person name="Yoshida Y."/>
            <person name="Usama R."/>
            <person name="Takai K."/>
            <person name="Minegishi H."/>
        </authorList>
    </citation>
    <scope>NUCLEOTIDE SEQUENCE [LARGE SCALE GENOMIC DNA]</scope>
    <source>
        <strain evidence="2 3">MD130-1</strain>
    </source>
</reference>
<dbReference type="EMBL" id="BIXZ01000001">
    <property type="protein sequence ID" value="GCF12586.1"/>
    <property type="molecule type" value="Genomic_DNA"/>
</dbReference>
<organism evidence="2 3">
    <name type="scientific">Haloarcula mannanilytica</name>
    <dbReference type="NCBI Taxonomy" id="2509225"/>
    <lineage>
        <taxon>Archaea</taxon>
        <taxon>Methanobacteriati</taxon>
        <taxon>Methanobacteriota</taxon>
        <taxon>Stenosarchaea group</taxon>
        <taxon>Halobacteria</taxon>
        <taxon>Halobacteriales</taxon>
        <taxon>Haloarculaceae</taxon>
        <taxon>Haloarcula</taxon>
    </lineage>
</organism>
<feature type="region of interest" description="Disordered" evidence="1">
    <location>
        <begin position="146"/>
        <end position="172"/>
    </location>
</feature>